<evidence type="ECO:0000256" key="11">
    <source>
        <dbReference type="SAM" id="MobiDB-lite"/>
    </source>
</evidence>
<evidence type="ECO:0000256" key="7">
    <source>
        <dbReference type="ARBA" id="ARBA00023128"/>
    </source>
</evidence>
<dbReference type="PANTHER" id="PTHR10780:SF18">
    <property type="entry name" value="LD43650P"/>
    <property type="match status" value="1"/>
</dbReference>
<dbReference type="PANTHER" id="PTHR10780">
    <property type="entry name" value="MITOCHONDRIAL CARRIER HOMOLOG"/>
    <property type="match status" value="1"/>
</dbReference>
<dbReference type="EMBL" id="GFDL01010526">
    <property type="protein sequence ID" value="JAV24519.1"/>
    <property type="molecule type" value="Transcribed_RNA"/>
</dbReference>
<evidence type="ECO:0000256" key="2">
    <source>
        <dbReference type="ARBA" id="ARBA00006375"/>
    </source>
</evidence>
<protein>
    <submittedName>
        <fullName evidence="12">Putative mitochondrial carrier</fullName>
    </submittedName>
</protein>
<dbReference type="Pfam" id="PF00153">
    <property type="entry name" value="Mito_carr"/>
    <property type="match status" value="1"/>
</dbReference>
<keyword evidence="8 9" id="KW-0472">Membrane</keyword>
<organism evidence="12">
    <name type="scientific">Culex tarsalis</name>
    <name type="common">Encephalitis mosquito</name>
    <dbReference type="NCBI Taxonomy" id="7177"/>
    <lineage>
        <taxon>Eukaryota</taxon>
        <taxon>Metazoa</taxon>
        <taxon>Ecdysozoa</taxon>
        <taxon>Arthropoda</taxon>
        <taxon>Hexapoda</taxon>
        <taxon>Insecta</taxon>
        <taxon>Pterygota</taxon>
        <taxon>Neoptera</taxon>
        <taxon>Endopterygota</taxon>
        <taxon>Diptera</taxon>
        <taxon>Nematocera</taxon>
        <taxon>Culicoidea</taxon>
        <taxon>Culicidae</taxon>
        <taxon>Culicinae</taxon>
        <taxon>Culicini</taxon>
        <taxon>Culex</taxon>
        <taxon>Culex</taxon>
    </lineage>
</organism>
<evidence type="ECO:0000256" key="3">
    <source>
        <dbReference type="ARBA" id="ARBA00022692"/>
    </source>
</evidence>
<evidence type="ECO:0000256" key="8">
    <source>
        <dbReference type="ARBA" id="ARBA00023136"/>
    </source>
</evidence>
<name>A0A1Q3FAH1_CULTA</name>
<evidence type="ECO:0000256" key="5">
    <source>
        <dbReference type="ARBA" id="ARBA00022787"/>
    </source>
</evidence>
<evidence type="ECO:0000256" key="4">
    <source>
        <dbReference type="ARBA" id="ARBA00022737"/>
    </source>
</evidence>
<keyword evidence="10" id="KW-0813">Transport</keyword>
<dbReference type="InterPro" id="IPR023395">
    <property type="entry name" value="MCP_dom_sf"/>
</dbReference>
<dbReference type="SUPFAM" id="SSF103506">
    <property type="entry name" value="Mitochondrial carrier"/>
    <property type="match status" value="1"/>
</dbReference>
<keyword evidence="5" id="KW-1000">Mitochondrion outer membrane</keyword>
<evidence type="ECO:0000256" key="10">
    <source>
        <dbReference type="RuleBase" id="RU000488"/>
    </source>
</evidence>
<feature type="compositionally biased region" description="Basic and acidic residues" evidence="11">
    <location>
        <begin position="117"/>
        <end position="133"/>
    </location>
</feature>
<comment type="subcellular location">
    <subcellularLocation>
        <location evidence="1">Mitochondrion outer membrane</location>
        <topology evidence="1">Multi-pass membrane protein</topology>
    </subcellularLocation>
</comment>
<accession>A0A1Q3FAH1</accession>
<keyword evidence="3 9" id="KW-0812">Transmembrane</keyword>
<feature type="region of interest" description="Disordered" evidence="11">
    <location>
        <begin position="117"/>
        <end position="137"/>
    </location>
</feature>
<evidence type="ECO:0000313" key="12">
    <source>
        <dbReference type="EMBL" id="JAV24519.1"/>
    </source>
</evidence>
<feature type="repeat" description="Solcar" evidence="9">
    <location>
        <begin position="148"/>
        <end position="238"/>
    </location>
</feature>
<dbReference type="Gene3D" id="1.50.40.10">
    <property type="entry name" value="Mitochondrial carrier domain"/>
    <property type="match status" value="1"/>
</dbReference>
<dbReference type="GO" id="GO:0005741">
    <property type="term" value="C:mitochondrial outer membrane"/>
    <property type="evidence" value="ECO:0007669"/>
    <property type="project" value="UniProtKB-SubCell"/>
</dbReference>
<evidence type="ECO:0000256" key="9">
    <source>
        <dbReference type="PROSITE-ProRule" id="PRU00282"/>
    </source>
</evidence>
<evidence type="ECO:0000256" key="6">
    <source>
        <dbReference type="ARBA" id="ARBA00022989"/>
    </source>
</evidence>
<sequence length="333" mass="37587">MPTMLERDDNETEYEVNEWMRFGLRLGVSTALHPFEYAKVLMQIGFEPVAPVPGRTLFGKPTMILPNVFQYAAYIKQVDGFAGCFRGLSAKILGNLLSAHYSERIADELGLDACKDSEGKRGGGKKKDDRAESDLDDDDDAALDEKFKKQLKRNLVVHTAGVVISQPFHVISIRMMAQFVGRERIYSGLWQSIREIWTQDGVFGFFTGFVPRLLCDLGCLIISSSATYLASKYLIRESEGRVYFSSISQFVVSSMFYPYHVVSTCMIVNGSRLRAGSLPNMEPYRDWRDCYAKLKASGNHKRGNSLFFRYAASRPTKMSPSAAFAPYPELKKY</sequence>
<keyword evidence="4" id="KW-0677">Repeat</keyword>
<proteinExistence type="inferred from homology"/>
<reference evidence="12" key="1">
    <citation type="submission" date="2017-01" db="EMBL/GenBank/DDBJ databases">
        <title>A deep insight into the sialotranscriptome of adult male and female Cluex tarsalis mosquitoes.</title>
        <authorList>
            <person name="Ribeiro J.M."/>
            <person name="Moreira F."/>
            <person name="Bernard K.A."/>
            <person name="Calvo E."/>
        </authorList>
    </citation>
    <scope>NUCLEOTIDE SEQUENCE</scope>
    <source>
        <strain evidence="12">Kern County</strain>
        <tissue evidence="12">Salivary glands</tissue>
    </source>
</reference>
<keyword evidence="7" id="KW-0496">Mitochondrion</keyword>
<evidence type="ECO:0000256" key="1">
    <source>
        <dbReference type="ARBA" id="ARBA00004374"/>
    </source>
</evidence>
<comment type="similarity">
    <text evidence="2 10">Belongs to the mitochondrial carrier (TC 2.A.29) family.</text>
</comment>
<dbReference type="InterPro" id="IPR018108">
    <property type="entry name" value="MCP_transmembrane"/>
</dbReference>
<dbReference type="PROSITE" id="PS50920">
    <property type="entry name" value="SOLCAR"/>
    <property type="match status" value="1"/>
</dbReference>
<keyword evidence="6" id="KW-1133">Transmembrane helix</keyword>
<dbReference type="AlphaFoldDB" id="A0A1Q3FAH1"/>